<dbReference type="InterPro" id="IPR000326">
    <property type="entry name" value="PAP2/HPO"/>
</dbReference>
<evidence type="ECO:0000259" key="10">
    <source>
        <dbReference type="SMART" id="SM00014"/>
    </source>
</evidence>
<name>A0A1G4KBX2_9SACH</name>
<keyword evidence="2 9" id="KW-0812">Transmembrane</keyword>
<evidence type="ECO:0000256" key="8">
    <source>
        <dbReference type="SAM" id="MobiDB-lite"/>
    </source>
</evidence>
<dbReference type="SMART" id="SM00014">
    <property type="entry name" value="acidPPc"/>
    <property type="match status" value="1"/>
</dbReference>
<evidence type="ECO:0000256" key="1">
    <source>
        <dbReference type="ARBA" id="ARBA00004477"/>
    </source>
</evidence>
<dbReference type="Proteomes" id="UP000191024">
    <property type="component" value="Chromosome G"/>
</dbReference>
<feature type="transmembrane region" description="Helical" evidence="9">
    <location>
        <begin position="315"/>
        <end position="337"/>
    </location>
</feature>
<dbReference type="Pfam" id="PF01569">
    <property type="entry name" value="PAP2"/>
    <property type="match status" value="1"/>
</dbReference>
<accession>A0A1G4KBX2</accession>
<protein>
    <submittedName>
        <fullName evidence="11">LAMI_0G14070g1_1</fullName>
    </submittedName>
</protein>
<dbReference type="OrthoDB" id="301434at2759"/>
<dbReference type="GO" id="GO:0005789">
    <property type="term" value="C:endoplasmic reticulum membrane"/>
    <property type="evidence" value="ECO:0007669"/>
    <property type="project" value="UniProtKB-SubCell"/>
</dbReference>
<dbReference type="SUPFAM" id="SSF48317">
    <property type="entry name" value="Acid phosphatase/Vanadium-dependent haloperoxidase"/>
    <property type="match status" value="1"/>
</dbReference>
<comment type="similarity">
    <text evidence="7">Belongs to the type 2 lipid phosphate phosphatase family.</text>
</comment>
<feature type="domain" description="Phosphatidic acid phosphatase type 2/haloperoxidase" evidence="10">
    <location>
        <begin position="115"/>
        <end position="235"/>
    </location>
</feature>
<feature type="compositionally biased region" description="Low complexity" evidence="8">
    <location>
        <begin position="1"/>
        <end position="15"/>
    </location>
</feature>
<evidence type="ECO:0000313" key="12">
    <source>
        <dbReference type="Proteomes" id="UP000191024"/>
    </source>
</evidence>
<dbReference type="CDD" id="cd03388">
    <property type="entry name" value="PAP2_SPPase1"/>
    <property type="match status" value="1"/>
</dbReference>
<evidence type="ECO:0000256" key="3">
    <source>
        <dbReference type="ARBA" id="ARBA00022801"/>
    </source>
</evidence>
<evidence type="ECO:0000313" key="11">
    <source>
        <dbReference type="EMBL" id="SCV01840.1"/>
    </source>
</evidence>
<feature type="transmembrane region" description="Helical" evidence="9">
    <location>
        <begin position="159"/>
        <end position="182"/>
    </location>
</feature>
<dbReference type="PANTHER" id="PTHR14969">
    <property type="entry name" value="SPHINGOSINE-1-PHOSPHATE PHOSPHOHYDROLASE"/>
    <property type="match status" value="1"/>
</dbReference>
<keyword evidence="4" id="KW-0256">Endoplasmic reticulum</keyword>
<proteinExistence type="inferred from homology"/>
<reference evidence="11 12" key="1">
    <citation type="submission" date="2016-03" db="EMBL/GenBank/DDBJ databases">
        <authorList>
            <person name="Devillers H."/>
        </authorList>
    </citation>
    <scope>NUCLEOTIDE SEQUENCE [LARGE SCALE GENOMIC DNA]</scope>
    <source>
        <strain evidence="11">CBS 11717</strain>
    </source>
</reference>
<comment type="subcellular location">
    <subcellularLocation>
        <location evidence="1">Endoplasmic reticulum membrane</location>
        <topology evidence="1">Multi-pass membrane protein</topology>
    </subcellularLocation>
</comment>
<evidence type="ECO:0000256" key="2">
    <source>
        <dbReference type="ARBA" id="ARBA00022692"/>
    </source>
</evidence>
<dbReference type="AlphaFoldDB" id="A0A1G4KBX2"/>
<keyword evidence="3" id="KW-0378">Hydrolase</keyword>
<dbReference type="GO" id="GO:0006629">
    <property type="term" value="P:lipid metabolic process"/>
    <property type="evidence" value="ECO:0007669"/>
    <property type="project" value="UniProtKB-ARBA"/>
</dbReference>
<evidence type="ECO:0000256" key="7">
    <source>
        <dbReference type="ARBA" id="ARBA00038324"/>
    </source>
</evidence>
<feature type="transmembrane region" description="Helical" evidence="9">
    <location>
        <begin position="217"/>
        <end position="241"/>
    </location>
</feature>
<keyword evidence="5 9" id="KW-1133">Transmembrane helix</keyword>
<feature type="transmembrane region" description="Helical" evidence="9">
    <location>
        <begin position="389"/>
        <end position="410"/>
    </location>
</feature>
<evidence type="ECO:0000256" key="5">
    <source>
        <dbReference type="ARBA" id="ARBA00022989"/>
    </source>
</evidence>
<feature type="region of interest" description="Disordered" evidence="8">
    <location>
        <begin position="1"/>
        <end position="45"/>
    </location>
</feature>
<evidence type="ECO:0000256" key="6">
    <source>
        <dbReference type="ARBA" id="ARBA00023136"/>
    </source>
</evidence>
<keyword evidence="6 9" id="KW-0472">Membrane</keyword>
<feature type="transmembrane region" description="Helical" evidence="9">
    <location>
        <begin position="253"/>
        <end position="271"/>
    </location>
</feature>
<dbReference type="GO" id="GO:0042392">
    <property type="term" value="F:sphingosine-1-phosphate phosphatase activity"/>
    <property type="evidence" value="ECO:0007669"/>
    <property type="project" value="TreeGrafter"/>
</dbReference>
<evidence type="ECO:0000256" key="4">
    <source>
        <dbReference type="ARBA" id="ARBA00022824"/>
    </source>
</evidence>
<dbReference type="PANTHER" id="PTHR14969:SF28">
    <property type="entry name" value="DIHYDROSPHINGOSINE 1-PHOSPHATE PHOSPHATASE LCB3-RELATED"/>
    <property type="match status" value="1"/>
</dbReference>
<dbReference type="Gene3D" id="1.20.144.10">
    <property type="entry name" value="Phosphatidic acid phosphatase type 2/haloperoxidase"/>
    <property type="match status" value="1"/>
</dbReference>
<dbReference type="InterPro" id="IPR036938">
    <property type="entry name" value="PAP2/HPO_sf"/>
</dbReference>
<keyword evidence="12" id="KW-1185">Reference proteome</keyword>
<organism evidence="11 12">
    <name type="scientific">Lachancea mirantina</name>
    <dbReference type="NCBI Taxonomy" id="1230905"/>
    <lineage>
        <taxon>Eukaryota</taxon>
        <taxon>Fungi</taxon>
        <taxon>Dikarya</taxon>
        <taxon>Ascomycota</taxon>
        <taxon>Saccharomycotina</taxon>
        <taxon>Saccharomycetes</taxon>
        <taxon>Saccharomycetales</taxon>
        <taxon>Saccharomycetaceae</taxon>
        <taxon>Lachancea</taxon>
    </lineage>
</organism>
<dbReference type="STRING" id="1230905.A0A1G4KBX2"/>
<evidence type="ECO:0000256" key="9">
    <source>
        <dbReference type="SAM" id="Phobius"/>
    </source>
</evidence>
<dbReference type="EMBL" id="LT598469">
    <property type="protein sequence ID" value="SCV01840.1"/>
    <property type="molecule type" value="Genomic_DNA"/>
</dbReference>
<feature type="transmembrane region" description="Helical" evidence="9">
    <location>
        <begin position="86"/>
        <end position="106"/>
    </location>
</feature>
<feature type="transmembrane region" description="Helical" evidence="9">
    <location>
        <begin position="188"/>
        <end position="205"/>
    </location>
</feature>
<gene>
    <name evidence="11" type="ORF">LAMI_0G14070G</name>
</gene>
<sequence length="412" mass="46910">MATTRSRSATETSHSVTSFENVPPKIEATREPSLQDPGNHSRDHFKKRMSKTRFWIRDKMLRFTENQSDTLYAWQSRFRRDALDRYFGYTSLMGSHTFYVIMLPLPRWLGMSAASRDLVYVLGYSIYLSGYLKDYWCLPRPVSPPLTRVTLSGYTTKEYGAPSSHTANATSVAMLLAWYLYLYDEGSMIWKTVAMASILFYYLTLTLGRIYCGMHGILDIVTGAMVGAVCFAGRFCVHYYTSFDQASMHEWGWWFPVTSISFGLFLLYFHAKPVDECPCFDDSVAFIGVIAGIECSDWLQFHVNNPGTFQTSYDFSTLGIRGTILRTFVGVSLVILWKSVIGKKVIFSVLNRLTTDDRHLYVVQHNDDKQLPEISLFHGRSNTNLIGRFFLYAGVPAVVVLACPLAFRALNL</sequence>